<dbReference type="Gene3D" id="3.40.710.10">
    <property type="entry name" value="DD-peptidase/beta-lactamase superfamily"/>
    <property type="match status" value="1"/>
</dbReference>
<evidence type="ECO:0000313" key="4">
    <source>
        <dbReference type="EMBL" id="RBQ13804.1"/>
    </source>
</evidence>
<dbReference type="Pfam" id="PF00144">
    <property type="entry name" value="Beta-lactamase"/>
    <property type="match status" value="1"/>
</dbReference>
<dbReference type="InterPro" id="IPR012338">
    <property type="entry name" value="Beta-lactam/transpept-like"/>
</dbReference>
<dbReference type="PANTHER" id="PTHR46825">
    <property type="entry name" value="D-ALANYL-D-ALANINE-CARBOXYPEPTIDASE/ENDOPEPTIDASE AMPH"/>
    <property type="match status" value="1"/>
</dbReference>
<feature type="chain" id="PRO_5016909324" evidence="2">
    <location>
        <begin position="30"/>
        <end position="503"/>
    </location>
</feature>
<keyword evidence="1" id="KW-0472">Membrane</keyword>
<comment type="caution">
    <text evidence="4">The sequence shown here is derived from an EMBL/GenBank/DDBJ whole genome shotgun (WGS) entry which is preliminary data.</text>
</comment>
<keyword evidence="1" id="KW-0812">Transmembrane</keyword>
<feature type="transmembrane region" description="Helical" evidence="1">
    <location>
        <begin position="373"/>
        <end position="396"/>
    </location>
</feature>
<accession>A0A366LKH6</accession>
<keyword evidence="5" id="KW-1185">Reference proteome</keyword>
<evidence type="ECO:0000256" key="1">
    <source>
        <dbReference type="SAM" id="Phobius"/>
    </source>
</evidence>
<dbReference type="OrthoDB" id="3174977at2"/>
<dbReference type="Proteomes" id="UP000253303">
    <property type="component" value="Unassembled WGS sequence"/>
</dbReference>
<feature type="transmembrane region" description="Helical" evidence="1">
    <location>
        <begin position="456"/>
        <end position="476"/>
    </location>
</feature>
<keyword evidence="1" id="KW-1133">Transmembrane helix</keyword>
<dbReference type="EMBL" id="QMEY01000046">
    <property type="protein sequence ID" value="RBQ13804.1"/>
    <property type="molecule type" value="Genomic_DNA"/>
</dbReference>
<proteinExistence type="predicted"/>
<gene>
    <name evidence="4" type="ORF">DP939_44010</name>
</gene>
<sequence length="503" mass="53345">MNLLTRHFMAGAAAVVACCLGVPVTPAAAAAQPDPAAIAGIVEANLGPARLPGVAVALVKNGRVLHTGGYGHDASGEPVTSRTPMRIASLSKSFTALAVMQLAEAGDLRLDDPVVRHLPEFSLADPRAGQITIRRLLDHSSGMSDATYPEAGLPQPDSLRQAVADLRRAELAAPPGRRHDYHNPNYWVAARLVEVVSGLPFAEYLSQRVFAPLRMTSTVSVGNWQDPMPGLLGGHNRFLGITWPRTEPDRFVAGSAGIVTTADDLARWLALHTRGTTSTVLSKKGLRELHRPSAPDGHYALGWDNPAPLNGPRQITHPGSSFTSTATMVLLPDSGYGIALMSNSRMPLEADVEAIMEDLIALTQGTPGTGAPLPLAFIADLTALAAAISIATGGAVKARRARRWARRAIAAPWRTTLGLVPYLLPLPVLAFLPRILELITGGRGVTFVLLSHIWPTFLAAVGLTAATGIMVTIARIRALLRQRRRRSASAPLHPQARPSTAGT</sequence>
<keyword evidence="4" id="KW-0378">Hydrolase</keyword>
<feature type="signal peptide" evidence="2">
    <location>
        <begin position="1"/>
        <end position="29"/>
    </location>
</feature>
<organism evidence="4 5">
    <name type="scientific">Spongiactinospora rosea</name>
    <dbReference type="NCBI Taxonomy" id="2248750"/>
    <lineage>
        <taxon>Bacteria</taxon>
        <taxon>Bacillati</taxon>
        <taxon>Actinomycetota</taxon>
        <taxon>Actinomycetes</taxon>
        <taxon>Streptosporangiales</taxon>
        <taxon>Streptosporangiaceae</taxon>
        <taxon>Spongiactinospora</taxon>
    </lineage>
</organism>
<reference evidence="4 5" key="1">
    <citation type="submission" date="2018-06" db="EMBL/GenBank/DDBJ databases">
        <title>Sphaerisporangium craniellae sp. nov., isolated from a marine sponge in the South China Sea.</title>
        <authorList>
            <person name="Li L."/>
        </authorList>
    </citation>
    <scope>NUCLEOTIDE SEQUENCE [LARGE SCALE GENOMIC DNA]</scope>
    <source>
        <strain evidence="4 5">LHW63015</strain>
    </source>
</reference>
<evidence type="ECO:0000256" key="2">
    <source>
        <dbReference type="SAM" id="SignalP"/>
    </source>
</evidence>
<dbReference type="RefSeq" id="WP_113986790.1">
    <property type="nucleotide sequence ID" value="NZ_QMEY01000046.1"/>
</dbReference>
<dbReference type="GO" id="GO:0016787">
    <property type="term" value="F:hydrolase activity"/>
    <property type="evidence" value="ECO:0007669"/>
    <property type="project" value="UniProtKB-KW"/>
</dbReference>
<keyword evidence="2" id="KW-0732">Signal</keyword>
<dbReference type="AlphaFoldDB" id="A0A366LKH6"/>
<feature type="transmembrane region" description="Helical" evidence="1">
    <location>
        <begin position="417"/>
        <end position="436"/>
    </location>
</feature>
<dbReference type="InterPro" id="IPR050491">
    <property type="entry name" value="AmpC-like"/>
</dbReference>
<dbReference type="PANTHER" id="PTHR46825:SF9">
    <property type="entry name" value="BETA-LACTAMASE-RELATED DOMAIN-CONTAINING PROTEIN"/>
    <property type="match status" value="1"/>
</dbReference>
<name>A0A366LKH6_9ACTN</name>
<evidence type="ECO:0000313" key="5">
    <source>
        <dbReference type="Proteomes" id="UP000253303"/>
    </source>
</evidence>
<evidence type="ECO:0000259" key="3">
    <source>
        <dbReference type="Pfam" id="PF00144"/>
    </source>
</evidence>
<protein>
    <submittedName>
        <fullName evidence="4">Serine hydrolase</fullName>
    </submittedName>
</protein>
<feature type="domain" description="Beta-lactamase-related" evidence="3">
    <location>
        <begin position="43"/>
        <end position="359"/>
    </location>
</feature>
<dbReference type="PROSITE" id="PS51257">
    <property type="entry name" value="PROKAR_LIPOPROTEIN"/>
    <property type="match status" value="1"/>
</dbReference>
<dbReference type="InterPro" id="IPR001466">
    <property type="entry name" value="Beta-lactam-related"/>
</dbReference>
<dbReference type="SUPFAM" id="SSF56601">
    <property type="entry name" value="beta-lactamase/transpeptidase-like"/>
    <property type="match status" value="1"/>
</dbReference>